<dbReference type="SUPFAM" id="SSF47459">
    <property type="entry name" value="HLH, helix-loop-helix DNA-binding domain"/>
    <property type="match status" value="1"/>
</dbReference>
<evidence type="ECO:0000256" key="8">
    <source>
        <dbReference type="ARBA" id="ARBA00023163"/>
    </source>
</evidence>
<dbReference type="RefSeq" id="XP_017812609.1">
    <property type="nucleotide sequence ID" value="XM_017957120.3"/>
</dbReference>
<dbReference type="RefSeq" id="XP_021791891.1">
    <property type="nucleotide sequence ID" value="XM_021936199.2"/>
</dbReference>
<protein>
    <recommendedName>
        <fullName evidence="3">Transcription factor EC</fullName>
    </recommendedName>
</protein>
<dbReference type="STRING" id="9555.ENSPANP00000016606"/>
<name>A0A096NU85_PAPAN</name>
<dbReference type="OrthoDB" id="6242697at2759"/>
<dbReference type="GO" id="GO:0034605">
    <property type="term" value="P:cellular response to heat"/>
    <property type="evidence" value="ECO:0007669"/>
    <property type="project" value="Ensembl"/>
</dbReference>
<dbReference type="SMART" id="SM00353">
    <property type="entry name" value="HLH"/>
    <property type="match status" value="1"/>
</dbReference>
<dbReference type="GO" id="GO:0045944">
    <property type="term" value="P:positive regulation of transcription by RNA polymerase II"/>
    <property type="evidence" value="ECO:0007669"/>
    <property type="project" value="Ensembl"/>
</dbReference>
<feature type="compositionally biased region" description="Low complexity" evidence="11">
    <location>
        <begin position="416"/>
        <end position="431"/>
    </location>
</feature>
<dbReference type="Pfam" id="PF00010">
    <property type="entry name" value="HLH"/>
    <property type="match status" value="1"/>
</dbReference>
<accession>A0A096NU85</accession>
<evidence type="ECO:0000256" key="2">
    <source>
        <dbReference type="ARBA" id="ARBA00008289"/>
    </source>
</evidence>
<dbReference type="GeneID" id="101011975"/>
<keyword evidence="5" id="KW-0805">Transcription regulation</keyword>
<evidence type="ECO:0000256" key="5">
    <source>
        <dbReference type="ARBA" id="ARBA00023015"/>
    </source>
</evidence>
<organism evidence="13 14">
    <name type="scientific">Papio anubis</name>
    <name type="common">Olive baboon</name>
    <dbReference type="NCBI Taxonomy" id="9555"/>
    <lineage>
        <taxon>Eukaryota</taxon>
        <taxon>Metazoa</taxon>
        <taxon>Chordata</taxon>
        <taxon>Craniata</taxon>
        <taxon>Vertebrata</taxon>
        <taxon>Euteleostomi</taxon>
        <taxon>Mammalia</taxon>
        <taxon>Eutheria</taxon>
        <taxon>Euarchontoglires</taxon>
        <taxon>Primates</taxon>
        <taxon>Haplorrhini</taxon>
        <taxon>Catarrhini</taxon>
        <taxon>Cercopithecidae</taxon>
        <taxon>Cercopithecinae</taxon>
        <taxon>Papio</taxon>
    </lineage>
</organism>
<proteinExistence type="inferred from homology"/>
<reference evidence="13 14" key="1">
    <citation type="submission" date="2012-03" db="EMBL/GenBank/DDBJ databases">
        <title>Whole Genome Assembly of Papio anubis.</title>
        <authorList>
            <person name="Liu Y.L."/>
            <person name="Abraham K.A."/>
            <person name="Akbar H.A."/>
            <person name="Ali S.A."/>
            <person name="Anosike U.A."/>
            <person name="Aqrawi P.A."/>
            <person name="Arias F.A."/>
            <person name="Attaway T.A."/>
            <person name="Awwad R.A."/>
            <person name="Babu C.B."/>
            <person name="Bandaranaike D.B."/>
            <person name="Battles P.B."/>
            <person name="Bell A.B."/>
            <person name="Beltran B.B."/>
            <person name="Berhane-Mersha D.B."/>
            <person name="Bess C.B."/>
            <person name="Bickham C.B."/>
            <person name="Bolden T.B."/>
            <person name="Carter K.C."/>
            <person name="Chau D.C."/>
            <person name="Chavez A.C."/>
            <person name="Clerc-Blankenburg K.C."/>
            <person name="Coyle M.C."/>
            <person name="Dao M.D."/>
            <person name="Davila M.L.D."/>
            <person name="Davy-Carroll L.D."/>
            <person name="Denson S.D."/>
            <person name="Dinh H.D."/>
            <person name="Fernandez S.F."/>
            <person name="Fernando P.F."/>
            <person name="Forbes L.F."/>
            <person name="Francis C.F."/>
            <person name="Francisco L.F."/>
            <person name="Fu Q.F."/>
            <person name="Garcia-Iii R.G."/>
            <person name="Garrett T.G."/>
            <person name="Gross S.G."/>
            <person name="Gubbala S.G."/>
            <person name="Hirani K.H."/>
            <person name="Hogues M.H."/>
            <person name="Hollins B.H."/>
            <person name="Jackson L.J."/>
            <person name="Javaid M.J."/>
            <person name="Jhangiani S.J."/>
            <person name="Johnson A.J."/>
            <person name="Johnson B.J."/>
            <person name="Jones J.J."/>
            <person name="Joshi V.J."/>
            <person name="Kalu J.K."/>
            <person name="Khan N.K."/>
            <person name="Korchina V.K."/>
            <person name="Kovar C.K."/>
            <person name="Lago L.L."/>
            <person name="Lara F.L."/>
            <person name="Le T.-K.L."/>
            <person name="Lee S.L."/>
            <person name="Legall-Iii F.L."/>
            <person name="Lemon S.L."/>
            <person name="Liu J.L."/>
            <person name="Liu Y.-S.L."/>
            <person name="Liyanage D.L."/>
            <person name="Lopez J.L."/>
            <person name="Lorensuhewa L.L."/>
            <person name="Mata R.M."/>
            <person name="Mathew T.M."/>
            <person name="Mercado C.M."/>
            <person name="Mercado I.M."/>
            <person name="Morales K.M."/>
            <person name="Morgan M.M."/>
            <person name="Munidasa M.M."/>
            <person name="Ngo D.N."/>
            <person name="Nguyen L.N."/>
            <person name="Nguyen T.N."/>
            <person name="Nguyen N.N."/>
            <person name="Obregon M.O."/>
            <person name="Okwuonu G.O."/>
            <person name="Ongeri F.O."/>
            <person name="Onwere C.O."/>
            <person name="Osifeso I.O."/>
            <person name="Parra A.P."/>
            <person name="Patil S.P."/>
            <person name="Perez A.P."/>
            <person name="Perez Y.P."/>
            <person name="Pham C.P."/>
            <person name="Pu L.-L.P."/>
            <person name="Puazo M.P."/>
            <person name="Quiroz J.Q."/>
            <person name="Rouhana J.R."/>
            <person name="Ruiz M.R."/>
            <person name="Ruiz S.-J.R."/>
            <person name="Saada N.S."/>
            <person name="Santibanez J.S."/>
            <person name="Scheel M.S."/>
            <person name="Schneider B.S."/>
            <person name="Simmons D.S."/>
            <person name="Sisson I.S."/>
            <person name="Tang L.-Y.T."/>
            <person name="Thornton R.T."/>
            <person name="Tisius J.T."/>
            <person name="Toledanes G.T."/>
            <person name="Trejos Z.T."/>
            <person name="Usmani K.U."/>
            <person name="Varghese R.V."/>
            <person name="Vattathil S.V."/>
            <person name="Vee V.V."/>
            <person name="Walker D.W."/>
            <person name="Weissenberger G.W."/>
            <person name="White C.W."/>
            <person name="Williams A.W."/>
            <person name="Woodworth J.W."/>
            <person name="Wright R.W."/>
            <person name="Zhu Y.Z."/>
            <person name="Han Y.H."/>
            <person name="Newsham I.N."/>
            <person name="Nazareth L.N."/>
            <person name="Worley K.W."/>
            <person name="Muzny D.M."/>
            <person name="Rogers J.R."/>
            <person name="Gibbs R.G."/>
        </authorList>
    </citation>
    <scope>NUCLEOTIDE SEQUENCE [LARGE SCALE GENOMIC DNA]</scope>
</reference>
<dbReference type="PANTHER" id="PTHR45776">
    <property type="entry name" value="MIP04163P"/>
    <property type="match status" value="1"/>
</dbReference>
<keyword evidence="10" id="KW-0175">Coiled coil</keyword>
<dbReference type="InterPro" id="IPR021802">
    <property type="entry name" value="MiT/TFE_C"/>
</dbReference>
<evidence type="ECO:0000256" key="10">
    <source>
        <dbReference type="SAM" id="Coils"/>
    </source>
</evidence>
<dbReference type="Proteomes" id="UP000028761">
    <property type="component" value="Chromosome 4"/>
</dbReference>
<dbReference type="FunFam" id="4.10.280.10:FF:000003">
    <property type="entry name" value="microphthalmia-associated transcription factor isoform X1"/>
    <property type="match status" value="1"/>
</dbReference>
<dbReference type="OMA" id="NHENEMD"/>
<evidence type="ECO:0000256" key="3">
    <source>
        <dbReference type="ARBA" id="ARBA00019430"/>
    </source>
</evidence>
<evidence type="ECO:0000313" key="14">
    <source>
        <dbReference type="Proteomes" id="UP000028761"/>
    </source>
</evidence>
<feature type="domain" description="BHLH" evidence="12">
    <location>
        <begin position="229"/>
        <end position="282"/>
    </location>
</feature>
<dbReference type="GO" id="GO:0001227">
    <property type="term" value="F:DNA-binding transcription repressor activity, RNA polymerase II-specific"/>
    <property type="evidence" value="ECO:0007669"/>
    <property type="project" value="Ensembl"/>
</dbReference>
<feature type="coiled-coil region" evidence="10">
    <location>
        <begin position="282"/>
        <end position="316"/>
    </location>
</feature>
<keyword evidence="9" id="KW-0539">Nucleus</keyword>
<dbReference type="CTD" id="22797"/>
<keyword evidence="7" id="KW-0010">Activator</keyword>
<dbReference type="Ensembl" id="ENSPANT00000020301.3">
    <property type="protein sequence ID" value="ENSPANP00000016606.3"/>
    <property type="gene ID" value="ENSPANG00000022367.4"/>
</dbReference>
<dbReference type="Pfam" id="PF11851">
    <property type="entry name" value="DUF3371"/>
    <property type="match status" value="1"/>
</dbReference>
<dbReference type="ExpressionAtlas" id="A0A096NU85">
    <property type="expression patterns" value="baseline"/>
</dbReference>
<dbReference type="Bgee" id="ENSPANG00000022367">
    <property type="expression patterns" value="Expressed in metanephros cortex and 58 other cell types or tissues"/>
</dbReference>
<comment type="subcellular location">
    <subcellularLocation>
        <location evidence="1">Nucleus</location>
    </subcellularLocation>
</comment>
<gene>
    <name evidence="13" type="primary">TFEC</name>
</gene>
<dbReference type="HOGENOM" id="CLU_031638_0_0_1"/>
<evidence type="ECO:0000256" key="9">
    <source>
        <dbReference type="ARBA" id="ARBA00023242"/>
    </source>
</evidence>
<evidence type="ECO:0000256" key="11">
    <source>
        <dbReference type="SAM" id="MobiDB-lite"/>
    </source>
</evidence>
<reference evidence="13" key="2">
    <citation type="submission" date="2025-08" db="UniProtKB">
        <authorList>
            <consortium name="Ensembl"/>
        </authorList>
    </citation>
    <scope>IDENTIFICATION</scope>
</reference>
<keyword evidence="4" id="KW-0678">Repressor</keyword>
<evidence type="ECO:0000313" key="13">
    <source>
        <dbReference type="Ensembl" id="ENSPANP00000016606.3"/>
    </source>
</evidence>
<dbReference type="AlphaFoldDB" id="A0A096NU85"/>
<evidence type="ECO:0000256" key="4">
    <source>
        <dbReference type="ARBA" id="ARBA00022491"/>
    </source>
</evidence>
<dbReference type="GO" id="GO:0005829">
    <property type="term" value="C:cytosol"/>
    <property type="evidence" value="ECO:0007669"/>
    <property type="project" value="Ensembl"/>
</dbReference>
<comment type="similarity">
    <text evidence="2">Belongs to the MiT/TFE family.</text>
</comment>
<keyword evidence="14" id="KW-1185">Reference proteome</keyword>
<dbReference type="GO" id="GO:0046983">
    <property type="term" value="F:protein dimerization activity"/>
    <property type="evidence" value="ECO:0007669"/>
    <property type="project" value="InterPro"/>
</dbReference>
<evidence type="ECO:0000256" key="1">
    <source>
        <dbReference type="ARBA" id="ARBA00004123"/>
    </source>
</evidence>
<evidence type="ECO:0000259" key="12">
    <source>
        <dbReference type="PROSITE" id="PS50888"/>
    </source>
</evidence>
<dbReference type="CDD" id="cd18925">
    <property type="entry name" value="bHLHzip_TFEC"/>
    <property type="match status" value="1"/>
</dbReference>
<dbReference type="InterPro" id="IPR036638">
    <property type="entry name" value="HLH_DNA-bd_sf"/>
</dbReference>
<keyword evidence="6" id="KW-0238">DNA-binding</keyword>
<keyword evidence="8" id="KW-0804">Transcription</keyword>
<reference evidence="13" key="3">
    <citation type="submission" date="2025-09" db="UniProtKB">
        <authorList>
            <consortium name="Ensembl"/>
        </authorList>
    </citation>
    <scope>IDENTIFICATION</scope>
</reference>
<dbReference type="RefSeq" id="XP_017812608.1">
    <property type="nucleotide sequence ID" value="XM_017957119.3"/>
</dbReference>
<dbReference type="GO" id="GO:0000978">
    <property type="term" value="F:RNA polymerase II cis-regulatory region sequence-specific DNA binding"/>
    <property type="evidence" value="ECO:0007669"/>
    <property type="project" value="TreeGrafter"/>
</dbReference>
<sequence>MLQALTGLQFQLKEQLGEKERRLQISQEISAQRTEFHMQFSYKPMLHRLVPARPQIYSSQLPFFTKVPAHLESSSRPQLQKAQRQQVNSFMILDHQIINPTLKWSQPTVPSGGPLVQQAHTTLDSDAGLSENPLTKLLTLGKEDDNAQWHMEDVIEDIIGMESSFKEEGADSPLLMQRTLSGSILDVYSGEQGISPINMGLTSASCPSSLPMKREITETDTRALAKERQKKDNHNLIERRRRYNINYRIKELGTLIPKSNDPDMRWNKGTILKASVEYIKWLQKEQQRARELEHRQKKLEQANRRLLLRIQELEIQARTHGLPTLASLGTVDLGAHVTKQQSHPEQNSVDYCQQLTVSQGPTPELCDQAIAFSDPLSYFTDLSFSAALKEEQRLDGMLLDDTISPFGTDPLLSATSPAVSKESSRRSSFSSDDGDEL</sequence>
<dbReference type="PROSITE" id="PS50888">
    <property type="entry name" value="BHLH"/>
    <property type="match status" value="1"/>
</dbReference>
<dbReference type="PANTHER" id="PTHR45776:SF1">
    <property type="entry name" value="TRANSCRIPTION FACTOR EC"/>
    <property type="match status" value="1"/>
</dbReference>
<evidence type="ECO:0000256" key="7">
    <source>
        <dbReference type="ARBA" id="ARBA00023159"/>
    </source>
</evidence>
<dbReference type="GeneTree" id="ENSGT00940000159404"/>
<dbReference type="InterPro" id="IPR011598">
    <property type="entry name" value="bHLH_dom"/>
</dbReference>
<dbReference type="GO" id="GO:0005654">
    <property type="term" value="C:nucleoplasm"/>
    <property type="evidence" value="ECO:0007669"/>
    <property type="project" value="Ensembl"/>
</dbReference>
<feature type="region of interest" description="Disordered" evidence="11">
    <location>
        <begin position="409"/>
        <end position="437"/>
    </location>
</feature>
<dbReference type="Gene3D" id="4.10.280.10">
    <property type="entry name" value="Helix-loop-helix DNA-binding domain"/>
    <property type="match status" value="1"/>
</dbReference>
<evidence type="ECO:0000256" key="6">
    <source>
        <dbReference type="ARBA" id="ARBA00023125"/>
    </source>
</evidence>